<organism evidence="2 3">
    <name type="scientific">Thalassiosira oceanica</name>
    <name type="common">Marine diatom</name>
    <dbReference type="NCBI Taxonomy" id="159749"/>
    <lineage>
        <taxon>Eukaryota</taxon>
        <taxon>Sar</taxon>
        <taxon>Stramenopiles</taxon>
        <taxon>Ochrophyta</taxon>
        <taxon>Bacillariophyta</taxon>
        <taxon>Coscinodiscophyceae</taxon>
        <taxon>Thalassiosirophycidae</taxon>
        <taxon>Thalassiosirales</taxon>
        <taxon>Thalassiosiraceae</taxon>
        <taxon>Thalassiosira</taxon>
    </lineage>
</organism>
<dbReference type="AlphaFoldDB" id="K0SUS0"/>
<keyword evidence="3" id="KW-1185">Reference proteome</keyword>
<sequence>KPKRRPNRLAGRLSAAQARAREAEARRAEEAKRREEEELARKEAAEAKEKEKEKGGKKQTGKEGITLDVNSRSFQPSAIAAAAPSSDGNKALTQYLVQSRNFQLEKILQIKKRNKQQLTRRKLSGSISEAYSMRQESAGKAFI</sequence>
<evidence type="ECO:0000256" key="1">
    <source>
        <dbReference type="SAM" id="MobiDB-lite"/>
    </source>
</evidence>
<evidence type="ECO:0000313" key="2">
    <source>
        <dbReference type="EMBL" id="EJK68664.1"/>
    </source>
</evidence>
<feature type="region of interest" description="Disordered" evidence="1">
    <location>
        <begin position="1"/>
        <end position="73"/>
    </location>
</feature>
<evidence type="ECO:0000313" key="3">
    <source>
        <dbReference type="Proteomes" id="UP000266841"/>
    </source>
</evidence>
<dbReference type="Proteomes" id="UP000266841">
    <property type="component" value="Unassembled WGS sequence"/>
</dbReference>
<proteinExistence type="predicted"/>
<gene>
    <name evidence="2" type="ORF">THAOC_10137</name>
</gene>
<protein>
    <submittedName>
        <fullName evidence="2">Uncharacterized protein</fullName>
    </submittedName>
</protein>
<feature type="compositionally biased region" description="Basic and acidic residues" evidence="1">
    <location>
        <begin position="19"/>
        <end position="56"/>
    </location>
</feature>
<accession>K0SUS0</accession>
<comment type="caution">
    <text evidence="2">The sequence shown here is derived from an EMBL/GenBank/DDBJ whole genome shotgun (WGS) entry which is preliminary data.</text>
</comment>
<reference evidence="2 3" key="1">
    <citation type="journal article" date="2012" name="Genome Biol.">
        <title>Genome and low-iron response of an oceanic diatom adapted to chronic iron limitation.</title>
        <authorList>
            <person name="Lommer M."/>
            <person name="Specht M."/>
            <person name="Roy A.S."/>
            <person name="Kraemer L."/>
            <person name="Andreson R."/>
            <person name="Gutowska M.A."/>
            <person name="Wolf J."/>
            <person name="Bergner S.V."/>
            <person name="Schilhabel M.B."/>
            <person name="Klostermeier U.C."/>
            <person name="Beiko R.G."/>
            <person name="Rosenstiel P."/>
            <person name="Hippler M."/>
            <person name="Laroche J."/>
        </authorList>
    </citation>
    <scope>NUCLEOTIDE SEQUENCE [LARGE SCALE GENOMIC DNA]</scope>
    <source>
        <strain evidence="2 3">CCMP1005</strain>
    </source>
</reference>
<name>K0SUS0_THAOC</name>
<dbReference type="EMBL" id="AGNL01011007">
    <property type="protein sequence ID" value="EJK68664.1"/>
    <property type="molecule type" value="Genomic_DNA"/>
</dbReference>
<feature type="non-terminal residue" evidence="2">
    <location>
        <position position="1"/>
    </location>
</feature>